<dbReference type="OrthoDB" id="9795923at2"/>
<protein>
    <submittedName>
        <fullName evidence="2">Rrf2 family transcriptional regulator</fullName>
    </submittedName>
</protein>
<dbReference type="Pfam" id="PF02082">
    <property type="entry name" value="Rrf2"/>
    <property type="match status" value="1"/>
</dbReference>
<evidence type="ECO:0000313" key="2">
    <source>
        <dbReference type="EMBL" id="QDQ27722.1"/>
    </source>
</evidence>
<dbReference type="PANTHER" id="PTHR33221">
    <property type="entry name" value="WINGED HELIX-TURN-HELIX TRANSCRIPTIONAL REGULATOR, RRF2 FAMILY"/>
    <property type="match status" value="1"/>
</dbReference>
<dbReference type="Gene3D" id="1.10.10.10">
    <property type="entry name" value="Winged helix-like DNA-binding domain superfamily/Winged helix DNA-binding domain"/>
    <property type="match status" value="1"/>
</dbReference>
<dbReference type="PANTHER" id="PTHR33221:SF4">
    <property type="entry name" value="HTH-TYPE TRANSCRIPTIONAL REPRESSOR NSRR"/>
    <property type="match status" value="1"/>
</dbReference>
<reference evidence="3" key="1">
    <citation type="submission" date="2019-07" db="EMBL/GenBank/DDBJ databases">
        <title>Chitinimonas sp. nov., isolated from Ny-Alesund, arctica soil.</title>
        <authorList>
            <person name="Xu Q."/>
            <person name="Peng F."/>
        </authorList>
    </citation>
    <scope>NUCLEOTIDE SEQUENCE [LARGE SCALE GENOMIC DNA]</scope>
    <source>
        <strain evidence="3">R3-44</strain>
    </source>
</reference>
<evidence type="ECO:0000256" key="1">
    <source>
        <dbReference type="ARBA" id="ARBA00023125"/>
    </source>
</evidence>
<dbReference type="RefSeq" id="WP_144279110.1">
    <property type="nucleotide sequence ID" value="NZ_CP041730.1"/>
</dbReference>
<dbReference type="SUPFAM" id="SSF46785">
    <property type="entry name" value="Winged helix' DNA-binding domain"/>
    <property type="match status" value="1"/>
</dbReference>
<keyword evidence="3" id="KW-1185">Reference proteome</keyword>
<dbReference type="InterPro" id="IPR000944">
    <property type="entry name" value="Tscrpt_reg_Rrf2"/>
</dbReference>
<dbReference type="GO" id="GO:0003677">
    <property type="term" value="F:DNA binding"/>
    <property type="evidence" value="ECO:0007669"/>
    <property type="project" value="UniProtKB-KW"/>
</dbReference>
<keyword evidence="1" id="KW-0238">DNA-binding</keyword>
<dbReference type="Proteomes" id="UP000317550">
    <property type="component" value="Chromosome"/>
</dbReference>
<accession>A0A516SHU0</accession>
<dbReference type="EMBL" id="CP041730">
    <property type="protein sequence ID" value="QDQ27722.1"/>
    <property type="molecule type" value="Genomic_DNA"/>
</dbReference>
<sequence length="150" mass="16426">MQLTHFSDFGLRVLMYLSQHERAAPITIAEIAGQFDIPHNHLVKVVNRLGKLGWISALRGRNGGLRLAVPADTLRLGVVLQGLENTTELINCDTPPCALRGSCLLKGALNAGLLAFYRTMDEYTLADVCANRTGTAIIELQRRFVSPSPQ</sequence>
<dbReference type="InterPro" id="IPR036390">
    <property type="entry name" value="WH_DNA-bd_sf"/>
</dbReference>
<dbReference type="InterPro" id="IPR036388">
    <property type="entry name" value="WH-like_DNA-bd_sf"/>
</dbReference>
<evidence type="ECO:0000313" key="3">
    <source>
        <dbReference type="Proteomes" id="UP000317550"/>
    </source>
</evidence>
<dbReference type="GO" id="GO:0003700">
    <property type="term" value="F:DNA-binding transcription factor activity"/>
    <property type="evidence" value="ECO:0007669"/>
    <property type="project" value="TreeGrafter"/>
</dbReference>
<name>A0A516SHU0_9NEIS</name>
<dbReference type="AlphaFoldDB" id="A0A516SHU0"/>
<dbReference type="PROSITE" id="PS51197">
    <property type="entry name" value="HTH_RRF2_2"/>
    <property type="match status" value="1"/>
</dbReference>
<dbReference type="NCBIfam" id="TIGR00738">
    <property type="entry name" value="rrf2_super"/>
    <property type="match status" value="1"/>
</dbReference>
<dbReference type="GO" id="GO:0005829">
    <property type="term" value="C:cytosol"/>
    <property type="evidence" value="ECO:0007669"/>
    <property type="project" value="TreeGrafter"/>
</dbReference>
<gene>
    <name evidence="2" type="ORF">FNU76_15945</name>
</gene>
<proteinExistence type="predicted"/>
<organism evidence="2 3">
    <name type="scientific">Chitinimonas arctica</name>
    <dbReference type="NCBI Taxonomy" id="2594795"/>
    <lineage>
        <taxon>Bacteria</taxon>
        <taxon>Pseudomonadati</taxon>
        <taxon>Pseudomonadota</taxon>
        <taxon>Betaproteobacteria</taxon>
        <taxon>Neisseriales</taxon>
        <taxon>Chitinibacteraceae</taxon>
        <taxon>Chitinimonas</taxon>
    </lineage>
</organism>
<dbReference type="KEGG" id="cari:FNU76_15945"/>